<dbReference type="RefSeq" id="WP_091811621.1">
    <property type="nucleotide sequence ID" value="NZ_FNNE01000002.1"/>
</dbReference>
<dbReference type="PANTHER" id="PTHR35561">
    <property type="entry name" value="RNA 2',3'-CYCLIC PHOSPHODIESTERASE"/>
    <property type="match status" value="1"/>
</dbReference>
<dbReference type="Pfam" id="PF13563">
    <property type="entry name" value="2_5_RNA_ligase2"/>
    <property type="match status" value="1"/>
</dbReference>
<proteinExistence type="inferred from homology"/>
<dbReference type="AlphaFoldDB" id="A0A1H2SYG8"/>
<comment type="catalytic activity">
    <reaction evidence="2">
        <text>a 3'-end 2',3'-cyclophospho-ribonucleotide-RNA + H2O = a 3'-end 2'-phospho-ribonucleotide-RNA + H(+)</text>
        <dbReference type="Rhea" id="RHEA:11828"/>
        <dbReference type="Rhea" id="RHEA-COMP:10464"/>
        <dbReference type="Rhea" id="RHEA-COMP:17353"/>
        <dbReference type="ChEBI" id="CHEBI:15377"/>
        <dbReference type="ChEBI" id="CHEBI:15378"/>
        <dbReference type="ChEBI" id="CHEBI:83064"/>
        <dbReference type="ChEBI" id="CHEBI:173113"/>
        <dbReference type="EC" id="3.1.4.58"/>
    </reaction>
</comment>
<dbReference type="Proteomes" id="UP000199675">
    <property type="component" value="Unassembled WGS sequence"/>
</dbReference>
<dbReference type="NCBIfam" id="TIGR02258">
    <property type="entry name" value="2_5_ligase"/>
    <property type="match status" value="1"/>
</dbReference>
<name>A0A1H2SYG8_9GAMM</name>
<feature type="short sequence motif" description="HXTX 1" evidence="2">
    <location>
        <begin position="41"/>
        <end position="44"/>
    </location>
</feature>
<accession>A0A1H2SYG8</accession>
<feature type="active site" description="Proton acceptor" evidence="2">
    <location>
        <position position="121"/>
    </location>
</feature>
<dbReference type="STRING" id="488533.SAMN04487960_102264"/>
<evidence type="ECO:0000256" key="2">
    <source>
        <dbReference type="HAMAP-Rule" id="MF_01940"/>
    </source>
</evidence>
<evidence type="ECO:0000313" key="3">
    <source>
        <dbReference type="EMBL" id="SDW36054.1"/>
    </source>
</evidence>
<dbReference type="OrthoDB" id="7061261at2"/>
<feature type="short sequence motif" description="HXTX 2" evidence="2">
    <location>
        <begin position="121"/>
        <end position="124"/>
    </location>
</feature>
<comment type="function">
    <text evidence="2">Hydrolyzes RNA 2',3'-cyclic phosphodiester to an RNA 2'-phosphomonoester.</text>
</comment>
<dbReference type="PANTHER" id="PTHR35561:SF1">
    <property type="entry name" value="RNA 2',3'-CYCLIC PHOSPHODIESTERASE"/>
    <property type="match status" value="1"/>
</dbReference>
<comment type="similarity">
    <text evidence="2">Belongs to the 2H phosphoesterase superfamily. ThpR family.</text>
</comment>
<reference evidence="3 4" key="1">
    <citation type="submission" date="2016-10" db="EMBL/GenBank/DDBJ databases">
        <authorList>
            <person name="de Groot N.N."/>
        </authorList>
    </citation>
    <scope>NUCLEOTIDE SEQUENCE [LARGE SCALE GENOMIC DNA]</scope>
    <source>
        <strain evidence="3 4">CGMCC 1.7059</strain>
    </source>
</reference>
<dbReference type="SUPFAM" id="SSF55144">
    <property type="entry name" value="LigT-like"/>
    <property type="match status" value="1"/>
</dbReference>
<evidence type="ECO:0000313" key="4">
    <source>
        <dbReference type="Proteomes" id="UP000199675"/>
    </source>
</evidence>
<sequence length="180" mass="19905">MKSDKLRLFTGIELPETIRQAIPDCQCHLPGARWQTFGQLHLTVNFIGAVSPALAEEIAARVRDTQFAPFSVVLTGAGHFRTRAVWLGVEPEAPLIDLHNQDKAALTALGVTLDNRHYRPHVTLARMASGAQREDIARYVKAFRDFHCAPFDVRQLALFSSTPGVGGSRYEIIARSGEAR</sequence>
<keyword evidence="4" id="KW-1185">Reference proteome</keyword>
<dbReference type="GO" id="GO:0004113">
    <property type="term" value="F:2',3'-cyclic-nucleotide 3'-phosphodiesterase activity"/>
    <property type="evidence" value="ECO:0007669"/>
    <property type="project" value="InterPro"/>
</dbReference>
<keyword evidence="3" id="KW-0436">Ligase</keyword>
<dbReference type="GO" id="GO:0008664">
    <property type="term" value="F:RNA 2',3'-cyclic 3'-phosphodiesterase activity"/>
    <property type="evidence" value="ECO:0007669"/>
    <property type="project" value="UniProtKB-EC"/>
</dbReference>
<dbReference type="InterPro" id="IPR009097">
    <property type="entry name" value="Cyclic_Pdiesterase"/>
</dbReference>
<organism evidence="3 4">
    <name type="scientific">Marinobacter mobilis</name>
    <dbReference type="NCBI Taxonomy" id="488533"/>
    <lineage>
        <taxon>Bacteria</taxon>
        <taxon>Pseudomonadati</taxon>
        <taxon>Pseudomonadota</taxon>
        <taxon>Gammaproteobacteria</taxon>
        <taxon>Pseudomonadales</taxon>
        <taxon>Marinobacteraceae</taxon>
        <taxon>Marinobacter</taxon>
    </lineage>
</organism>
<dbReference type="GO" id="GO:0016874">
    <property type="term" value="F:ligase activity"/>
    <property type="evidence" value="ECO:0007669"/>
    <property type="project" value="UniProtKB-KW"/>
</dbReference>
<evidence type="ECO:0000256" key="1">
    <source>
        <dbReference type="ARBA" id="ARBA00022801"/>
    </source>
</evidence>
<dbReference type="EMBL" id="FNNE01000002">
    <property type="protein sequence ID" value="SDW36054.1"/>
    <property type="molecule type" value="Genomic_DNA"/>
</dbReference>
<dbReference type="Gene3D" id="3.90.1140.10">
    <property type="entry name" value="Cyclic phosphodiesterase"/>
    <property type="match status" value="1"/>
</dbReference>
<keyword evidence="1 2" id="KW-0378">Hydrolase</keyword>
<dbReference type="HAMAP" id="MF_01940">
    <property type="entry name" value="RNA_CPDase"/>
    <property type="match status" value="1"/>
</dbReference>
<gene>
    <name evidence="3" type="ORF">SAMN04487960_102264</name>
</gene>
<feature type="active site" description="Proton donor" evidence="2">
    <location>
        <position position="41"/>
    </location>
</feature>
<protein>
    <recommendedName>
        <fullName evidence="2">RNA 2',3'-cyclic phosphodiesterase</fullName>
        <shortName evidence="2">RNA 2',3'-CPDase</shortName>
        <ecNumber evidence="2">3.1.4.58</ecNumber>
    </recommendedName>
</protein>
<dbReference type="EC" id="3.1.4.58" evidence="2"/>
<dbReference type="InterPro" id="IPR004175">
    <property type="entry name" value="RNA_CPDase"/>
</dbReference>